<organism evidence="3 4">
    <name type="scientific">Steroidobacter gossypii</name>
    <dbReference type="NCBI Taxonomy" id="2805490"/>
    <lineage>
        <taxon>Bacteria</taxon>
        <taxon>Pseudomonadati</taxon>
        <taxon>Pseudomonadota</taxon>
        <taxon>Gammaproteobacteria</taxon>
        <taxon>Steroidobacterales</taxon>
        <taxon>Steroidobacteraceae</taxon>
        <taxon>Steroidobacter</taxon>
    </lineage>
</organism>
<dbReference type="InterPro" id="IPR000847">
    <property type="entry name" value="LysR_HTH_N"/>
</dbReference>
<dbReference type="PROSITE" id="PS50931">
    <property type="entry name" value="HTH_LYSR"/>
    <property type="match status" value="1"/>
</dbReference>
<evidence type="ECO:0000313" key="4">
    <source>
        <dbReference type="Proteomes" id="UP000661077"/>
    </source>
</evidence>
<dbReference type="Gene3D" id="1.10.10.10">
    <property type="entry name" value="Winged helix-like DNA-binding domain superfamily/Winged helix DNA-binding domain"/>
    <property type="match status" value="1"/>
</dbReference>
<dbReference type="PRINTS" id="PR00039">
    <property type="entry name" value="HTHLYSR"/>
</dbReference>
<dbReference type="SUPFAM" id="SSF46785">
    <property type="entry name" value="Winged helix' DNA-binding domain"/>
    <property type="match status" value="1"/>
</dbReference>
<evidence type="ECO:0000259" key="2">
    <source>
        <dbReference type="PROSITE" id="PS50931"/>
    </source>
</evidence>
<dbReference type="Proteomes" id="UP000661077">
    <property type="component" value="Unassembled WGS sequence"/>
</dbReference>
<dbReference type="InterPro" id="IPR058163">
    <property type="entry name" value="LysR-type_TF_proteobact-type"/>
</dbReference>
<dbReference type="InterPro" id="IPR036388">
    <property type="entry name" value="WH-like_DNA-bd_sf"/>
</dbReference>
<dbReference type="Pfam" id="PF00126">
    <property type="entry name" value="HTH_1"/>
    <property type="match status" value="1"/>
</dbReference>
<name>A0ABS1WZI1_9GAMM</name>
<proteinExistence type="inferred from homology"/>
<dbReference type="PANTHER" id="PTHR30537:SF74">
    <property type="entry name" value="HTH-TYPE TRANSCRIPTIONAL REGULATOR TRPI"/>
    <property type="match status" value="1"/>
</dbReference>
<dbReference type="EMBL" id="JAEVLS010000003">
    <property type="protein sequence ID" value="MBM0106388.1"/>
    <property type="molecule type" value="Genomic_DNA"/>
</dbReference>
<comment type="similarity">
    <text evidence="1">Belongs to the LysR transcriptional regulatory family.</text>
</comment>
<gene>
    <name evidence="3" type="ORF">JM946_16775</name>
</gene>
<dbReference type="InterPro" id="IPR036390">
    <property type="entry name" value="WH_DNA-bd_sf"/>
</dbReference>
<evidence type="ECO:0000313" key="3">
    <source>
        <dbReference type="EMBL" id="MBM0106388.1"/>
    </source>
</evidence>
<sequence>MNLPPLLWVRVLEAAVRHGSFVGAARELCVCPGAVSRTIKELEAFLGAKLFVRRARGVVPTETARTYAQAIAPALEQIAQASADVRRSRAAAGASKLARSDGSSTAAAR</sequence>
<feature type="domain" description="HTH lysR-type" evidence="2">
    <location>
        <begin position="1"/>
        <end position="61"/>
    </location>
</feature>
<keyword evidence="4" id="KW-1185">Reference proteome</keyword>
<dbReference type="PANTHER" id="PTHR30537">
    <property type="entry name" value="HTH-TYPE TRANSCRIPTIONAL REGULATOR"/>
    <property type="match status" value="1"/>
</dbReference>
<reference evidence="3 4" key="1">
    <citation type="journal article" date="2021" name="Int. J. Syst. Evol. Microbiol.">
        <title>Steroidobacter gossypii sp. nov., isolated from soil of cotton cropping field.</title>
        <authorList>
            <person name="Huang R."/>
            <person name="Yang S."/>
            <person name="Zhen C."/>
            <person name="Liu W."/>
        </authorList>
    </citation>
    <scope>NUCLEOTIDE SEQUENCE [LARGE SCALE GENOMIC DNA]</scope>
    <source>
        <strain evidence="3 4">S1-65</strain>
    </source>
</reference>
<accession>A0ABS1WZI1</accession>
<evidence type="ECO:0000256" key="1">
    <source>
        <dbReference type="ARBA" id="ARBA00009437"/>
    </source>
</evidence>
<protein>
    <submittedName>
        <fullName evidence="3">LysR family transcriptional regulator</fullName>
    </submittedName>
</protein>
<comment type="caution">
    <text evidence="3">The sequence shown here is derived from an EMBL/GenBank/DDBJ whole genome shotgun (WGS) entry which is preliminary data.</text>
</comment>